<reference evidence="2" key="1">
    <citation type="journal article" date="2013" name="Science">
        <title>Gene transfer from bacteria and archaea facilitated evolution of an extremophilic eukaryote.</title>
        <authorList>
            <person name="Schonknecht G."/>
            <person name="Chen W.H."/>
            <person name="Ternes C.M."/>
            <person name="Barbier G.G."/>
            <person name="Shrestha R.P."/>
            <person name="Stanke M."/>
            <person name="Brautigam A."/>
            <person name="Baker B.J."/>
            <person name="Banfield J.F."/>
            <person name="Garavito R.M."/>
            <person name="Carr K."/>
            <person name="Wilkerson C."/>
            <person name="Rensing S.A."/>
            <person name="Gagneul D."/>
            <person name="Dickenson N.E."/>
            <person name="Oesterhelt C."/>
            <person name="Lercher M.J."/>
            <person name="Weber A.P."/>
        </authorList>
    </citation>
    <scope>NUCLEOTIDE SEQUENCE [LARGE SCALE GENOMIC DNA]</scope>
    <source>
        <strain evidence="2">074W</strain>
    </source>
</reference>
<dbReference type="Proteomes" id="UP000030680">
    <property type="component" value="Unassembled WGS sequence"/>
</dbReference>
<evidence type="ECO:0000313" key="1">
    <source>
        <dbReference type="EMBL" id="EME25724.1"/>
    </source>
</evidence>
<keyword evidence="2" id="KW-1185">Reference proteome</keyword>
<accession>M2XQK0</accession>
<dbReference type="RefSeq" id="XP_005702244.1">
    <property type="nucleotide sequence ID" value="XM_005702187.1"/>
</dbReference>
<protein>
    <submittedName>
        <fullName evidence="1">Uncharacterized protein</fullName>
    </submittedName>
</protein>
<organism evidence="1 2">
    <name type="scientific">Galdieria sulphuraria</name>
    <name type="common">Red alga</name>
    <dbReference type="NCBI Taxonomy" id="130081"/>
    <lineage>
        <taxon>Eukaryota</taxon>
        <taxon>Rhodophyta</taxon>
        <taxon>Bangiophyceae</taxon>
        <taxon>Galdieriales</taxon>
        <taxon>Galdieriaceae</taxon>
        <taxon>Galdieria</taxon>
    </lineage>
</organism>
<name>M2XQK0_GALSU</name>
<dbReference type="Gramene" id="EME25724">
    <property type="protein sequence ID" value="EME25724"/>
    <property type="gene ID" value="Gasu_66160"/>
</dbReference>
<evidence type="ECO:0000313" key="2">
    <source>
        <dbReference type="Proteomes" id="UP000030680"/>
    </source>
</evidence>
<proteinExistence type="predicted"/>
<gene>
    <name evidence="1" type="ORF">Gasu_66160</name>
</gene>
<dbReference type="EMBL" id="KB454903">
    <property type="protein sequence ID" value="EME25724.1"/>
    <property type="molecule type" value="Genomic_DNA"/>
</dbReference>
<dbReference type="GeneID" id="17084717"/>
<dbReference type="KEGG" id="gsl:Gasu_66160"/>
<dbReference type="AlphaFoldDB" id="M2XQK0"/>
<sequence length="94" mass="11239">MSRDFNLVKFSRVKLNIWSFEVDLRSENRIPKFMSVWPFQTLLLLAVSKLRYGVYETKNRVAKQCTEHRISFRSHSLEFHKTTFSYGNGFYLVP</sequence>